<comment type="caution">
    <text evidence="2">The sequence shown here is derived from an EMBL/GenBank/DDBJ whole genome shotgun (WGS) entry which is preliminary data.</text>
</comment>
<dbReference type="AlphaFoldDB" id="A0A8X6T3F0"/>
<gene>
    <name evidence="2" type="ORF">TNCV_1074831</name>
</gene>
<dbReference type="Proteomes" id="UP000887159">
    <property type="component" value="Unassembled WGS sequence"/>
</dbReference>
<proteinExistence type="predicted"/>
<evidence type="ECO:0000256" key="1">
    <source>
        <dbReference type="SAM" id="MobiDB-lite"/>
    </source>
</evidence>
<feature type="region of interest" description="Disordered" evidence="1">
    <location>
        <begin position="1"/>
        <end position="20"/>
    </location>
</feature>
<evidence type="ECO:0000313" key="3">
    <source>
        <dbReference type="Proteomes" id="UP000887159"/>
    </source>
</evidence>
<keyword evidence="3" id="KW-1185">Reference proteome</keyword>
<reference evidence="2" key="1">
    <citation type="submission" date="2020-08" db="EMBL/GenBank/DDBJ databases">
        <title>Multicomponent nature underlies the extraordinary mechanical properties of spider dragline silk.</title>
        <authorList>
            <person name="Kono N."/>
            <person name="Nakamura H."/>
            <person name="Mori M."/>
            <person name="Yoshida Y."/>
            <person name="Ohtoshi R."/>
            <person name="Malay A.D."/>
            <person name="Moran D.A.P."/>
            <person name="Tomita M."/>
            <person name="Numata K."/>
            <person name="Arakawa K."/>
        </authorList>
    </citation>
    <scope>NUCLEOTIDE SEQUENCE</scope>
</reference>
<organism evidence="2 3">
    <name type="scientific">Trichonephila clavipes</name>
    <name type="common">Golden silk orbweaver</name>
    <name type="synonym">Nephila clavipes</name>
    <dbReference type="NCBI Taxonomy" id="2585209"/>
    <lineage>
        <taxon>Eukaryota</taxon>
        <taxon>Metazoa</taxon>
        <taxon>Ecdysozoa</taxon>
        <taxon>Arthropoda</taxon>
        <taxon>Chelicerata</taxon>
        <taxon>Arachnida</taxon>
        <taxon>Araneae</taxon>
        <taxon>Araneomorphae</taxon>
        <taxon>Entelegynae</taxon>
        <taxon>Araneoidea</taxon>
        <taxon>Nephilidae</taxon>
        <taxon>Trichonephila</taxon>
    </lineage>
</organism>
<protein>
    <submittedName>
        <fullName evidence="2">Uncharacterized protein</fullName>
    </submittedName>
</protein>
<dbReference type="EMBL" id="BMAU01021346">
    <property type="protein sequence ID" value="GFY17748.1"/>
    <property type="molecule type" value="Genomic_DNA"/>
</dbReference>
<sequence length="105" mass="11812">MMESGKSARPGSGRLRWTSHRKDHHIVRNARVQVAPSLGTLCLLEPYEGTWLKGISEITASITCTAVDTYPSMPPFGALLSTRKLDCRGMEPIRLYRRIQIQSQK</sequence>
<accession>A0A8X6T3F0</accession>
<name>A0A8X6T3F0_TRICX</name>
<evidence type="ECO:0000313" key="2">
    <source>
        <dbReference type="EMBL" id="GFY17748.1"/>
    </source>
</evidence>